<comment type="caution">
    <text evidence="2">The sequence shown here is derived from an EMBL/GenBank/DDBJ whole genome shotgun (WGS) entry which is preliminary data.</text>
</comment>
<keyword evidence="1" id="KW-0812">Transmembrane</keyword>
<sequence length="195" mass="22012">MPFLKTFCGISDLQNGVIIITAISLLNKSSGFFGISSIIYCENILSNISYLYSMIMIIVFAYCLFYGILKENATIIRYYSYIYWADLAVSSLFIITFELLWYLITDHTKILTKNGSFSNDTQSITGSPTKLPAWEAEATIANLILAFTTFVHIYFALVVHSYARLGEKQYSIIRTSEHSTPIMMSSLVMALLKPP</sequence>
<protein>
    <submittedName>
        <fullName evidence="2">15421_t:CDS:1</fullName>
    </submittedName>
</protein>
<reference evidence="2" key="1">
    <citation type="submission" date="2021-06" db="EMBL/GenBank/DDBJ databases">
        <authorList>
            <person name="Kallberg Y."/>
            <person name="Tangrot J."/>
            <person name="Rosling A."/>
        </authorList>
    </citation>
    <scope>NUCLEOTIDE SEQUENCE</scope>
    <source>
        <strain evidence="2">MA453B</strain>
    </source>
</reference>
<dbReference type="PANTHER" id="PTHR28077:SF1">
    <property type="entry name" value="INOSITOL PHOSPHORYLCERAMIDE SYNTHASE REGULATORY SUBUNIT KEI1"/>
    <property type="match status" value="1"/>
</dbReference>
<accession>A0A9N9EHM2</accession>
<dbReference type="OrthoDB" id="3338076at2759"/>
<proteinExistence type="predicted"/>
<organism evidence="2 3">
    <name type="scientific">Dentiscutata erythropus</name>
    <dbReference type="NCBI Taxonomy" id="1348616"/>
    <lineage>
        <taxon>Eukaryota</taxon>
        <taxon>Fungi</taxon>
        <taxon>Fungi incertae sedis</taxon>
        <taxon>Mucoromycota</taxon>
        <taxon>Glomeromycotina</taxon>
        <taxon>Glomeromycetes</taxon>
        <taxon>Diversisporales</taxon>
        <taxon>Gigasporaceae</taxon>
        <taxon>Dentiscutata</taxon>
    </lineage>
</organism>
<feature type="transmembrane region" description="Helical" evidence="1">
    <location>
        <begin position="140"/>
        <end position="163"/>
    </location>
</feature>
<dbReference type="InterPro" id="IPR013862">
    <property type="entry name" value="Kei1"/>
</dbReference>
<name>A0A9N9EHM2_9GLOM</name>
<dbReference type="GO" id="GO:0006673">
    <property type="term" value="P:inositol phosphoceramide metabolic process"/>
    <property type="evidence" value="ECO:0007669"/>
    <property type="project" value="InterPro"/>
</dbReference>
<keyword evidence="1" id="KW-1133">Transmembrane helix</keyword>
<evidence type="ECO:0000256" key="1">
    <source>
        <dbReference type="SAM" id="Phobius"/>
    </source>
</evidence>
<dbReference type="Proteomes" id="UP000789405">
    <property type="component" value="Unassembled WGS sequence"/>
</dbReference>
<feature type="transmembrane region" description="Helical" evidence="1">
    <location>
        <begin position="50"/>
        <end position="69"/>
    </location>
</feature>
<dbReference type="GO" id="GO:0000139">
    <property type="term" value="C:Golgi membrane"/>
    <property type="evidence" value="ECO:0007669"/>
    <property type="project" value="TreeGrafter"/>
</dbReference>
<evidence type="ECO:0000313" key="2">
    <source>
        <dbReference type="EMBL" id="CAG8672131.1"/>
    </source>
</evidence>
<evidence type="ECO:0000313" key="3">
    <source>
        <dbReference type="Proteomes" id="UP000789405"/>
    </source>
</evidence>
<dbReference type="Pfam" id="PF08552">
    <property type="entry name" value="Kei1"/>
    <property type="match status" value="1"/>
</dbReference>
<dbReference type="GO" id="GO:0070917">
    <property type="term" value="F:inositol phosphoceramide synthase regulator activity"/>
    <property type="evidence" value="ECO:0007669"/>
    <property type="project" value="InterPro"/>
</dbReference>
<keyword evidence="3" id="KW-1185">Reference proteome</keyword>
<dbReference type="AlphaFoldDB" id="A0A9N9EHM2"/>
<dbReference type="PANTHER" id="PTHR28077">
    <property type="entry name" value="INOSITOL PHOSPHORYLCERAMIDE SYNTHASE REGULATORY SUBUNIT KEI1"/>
    <property type="match status" value="1"/>
</dbReference>
<feature type="transmembrane region" description="Helical" evidence="1">
    <location>
        <begin position="81"/>
        <end position="104"/>
    </location>
</feature>
<gene>
    <name evidence="2" type="ORF">DERYTH_LOCUS11304</name>
</gene>
<feature type="non-terminal residue" evidence="2">
    <location>
        <position position="195"/>
    </location>
</feature>
<keyword evidence="1" id="KW-0472">Membrane</keyword>
<dbReference type="GO" id="GO:0070916">
    <property type="term" value="C:inositol phosphoceramide synthase complex"/>
    <property type="evidence" value="ECO:0007669"/>
    <property type="project" value="TreeGrafter"/>
</dbReference>
<dbReference type="EMBL" id="CAJVPY010006935">
    <property type="protein sequence ID" value="CAG8672131.1"/>
    <property type="molecule type" value="Genomic_DNA"/>
</dbReference>